<name>A0A166APZ8_DAUCS</name>
<keyword evidence="2" id="KW-1185">Reference proteome</keyword>
<reference evidence="1" key="2">
    <citation type="submission" date="2022-03" db="EMBL/GenBank/DDBJ databases">
        <title>Draft title - Genomic analysis of global carrot germplasm unveils the trajectory of domestication and the origin of high carotenoid orange carrot.</title>
        <authorList>
            <person name="Iorizzo M."/>
            <person name="Ellison S."/>
            <person name="Senalik D."/>
            <person name="Macko-Podgorni A."/>
            <person name="Grzebelus D."/>
            <person name="Bostan H."/>
            <person name="Rolling W."/>
            <person name="Curaba J."/>
            <person name="Simon P."/>
        </authorList>
    </citation>
    <scope>NUCLEOTIDE SEQUENCE</scope>
    <source>
        <tissue evidence="1">Leaf</tissue>
    </source>
</reference>
<reference evidence="1" key="1">
    <citation type="journal article" date="2016" name="Nat. Genet.">
        <title>A high-quality carrot genome assembly provides new insights into carotenoid accumulation and asterid genome evolution.</title>
        <authorList>
            <person name="Iorizzo M."/>
            <person name="Ellison S."/>
            <person name="Senalik D."/>
            <person name="Zeng P."/>
            <person name="Satapoomin P."/>
            <person name="Huang J."/>
            <person name="Bowman M."/>
            <person name="Iovene M."/>
            <person name="Sanseverino W."/>
            <person name="Cavagnaro P."/>
            <person name="Yildiz M."/>
            <person name="Macko-Podgorni A."/>
            <person name="Moranska E."/>
            <person name="Grzebelus E."/>
            <person name="Grzebelus D."/>
            <person name="Ashrafi H."/>
            <person name="Zheng Z."/>
            <person name="Cheng S."/>
            <person name="Spooner D."/>
            <person name="Van Deynze A."/>
            <person name="Simon P."/>
        </authorList>
    </citation>
    <scope>NUCLEOTIDE SEQUENCE</scope>
    <source>
        <tissue evidence="1">Leaf</tissue>
    </source>
</reference>
<dbReference type="AlphaFoldDB" id="A0A166APZ8"/>
<evidence type="ECO:0000313" key="1">
    <source>
        <dbReference type="EMBL" id="WOG92531.1"/>
    </source>
</evidence>
<evidence type="ECO:0000313" key="2">
    <source>
        <dbReference type="Proteomes" id="UP000077755"/>
    </source>
</evidence>
<sequence length="299" mass="33021">MITKEILEVEQSWHEIKKELKVHLLLLSHHMDEGGKSIAGEVADEVVVDVAKIVKGEERIALHGEDVQSSPTSNMISSVVPEIKEVNPENAYNLVLEVAHEVAKLGLSSEKMDGLASAFKEKSADDMEYAGFALEVMVLRNPSSKIDLTNIVTLVPRGLIKLPCYLQSPFIQHFGSSSVNTVDAIDTKKFAGICPLDDNIGSLPELEISAEYYHWMDDGLLRNNKKTAKYNSNFTLKFYTTDLKFHKKISLIIADISDSDDIVSKLSSKQDIVNIINGCSLPYSSPWSLVDALGSNLVD</sequence>
<dbReference type="Proteomes" id="UP000077755">
    <property type="component" value="Chromosome 3"/>
</dbReference>
<protein>
    <submittedName>
        <fullName evidence="1">Uncharacterized protein</fullName>
    </submittedName>
</protein>
<gene>
    <name evidence="1" type="ORF">DCAR_0311801</name>
</gene>
<dbReference type="Gramene" id="KZN01616">
    <property type="protein sequence ID" value="KZN01616"/>
    <property type="gene ID" value="DCAR_010370"/>
</dbReference>
<proteinExistence type="predicted"/>
<organism evidence="1 2">
    <name type="scientific">Daucus carota subsp. sativus</name>
    <name type="common">Carrot</name>
    <dbReference type="NCBI Taxonomy" id="79200"/>
    <lineage>
        <taxon>Eukaryota</taxon>
        <taxon>Viridiplantae</taxon>
        <taxon>Streptophyta</taxon>
        <taxon>Embryophyta</taxon>
        <taxon>Tracheophyta</taxon>
        <taxon>Spermatophyta</taxon>
        <taxon>Magnoliopsida</taxon>
        <taxon>eudicotyledons</taxon>
        <taxon>Gunneridae</taxon>
        <taxon>Pentapetalae</taxon>
        <taxon>asterids</taxon>
        <taxon>campanulids</taxon>
        <taxon>Apiales</taxon>
        <taxon>Apiaceae</taxon>
        <taxon>Apioideae</taxon>
        <taxon>Scandiceae</taxon>
        <taxon>Daucinae</taxon>
        <taxon>Daucus</taxon>
        <taxon>Daucus sect. Daucus</taxon>
    </lineage>
</organism>
<accession>A0A166APZ8</accession>
<dbReference type="EMBL" id="CP093345">
    <property type="protein sequence ID" value="WOG92531.1"/>
    <property type="molecule type" value="Genomic_DNA"/>
</dbReference>